<feature type="coiled-coil region" evidence="3">
    <location>
        <begin position="56"/>
        <end position="338"/>
    </location>
</feature>
<evidence type="ECO:0000259" key="5">
    <source>
        <dbReference type="Pfam" id="PF07989"/>
    </source>
</evidence>
<protein>
    <recommendedName>
        <fullName evidence="5">Centrosomin N-terminal motif 1 domain-containing protein</fullName>
    </recommendedName>
</protein>
<reference evidence="6 7" key="1">
    <citation type="journal article" date="2012" name="Science">
        <title>The Paleozoic origin of enzymatic lignin decomposition reconstructed from 31 fungal genomes.</title>
        <authorList>
            <person name="Floudas D."/>
            <person name="Binder M."/>
            <person name="Riley R."/>
            <person name="Barry K."/>
            <person name="Blanchette R.A."/>
            <person name="Henrissat B."/>
            <person name="Martinez A.T."/>
            <person name="Otillar R."/>
            <person name="Spatafora J.W."/>
            <person name="Yadav J.S."/>
            <person name="Aerts A."/>
            <person name="Benoit I."/>
            <person name="Boyd A."/>
            <person name="Carlson A."/>
            <person name="Copeland A."/>
            <person name="Coutinho P.M."/>
            <person name="de Vries R.P."/>
            <person name="Ferreira P."/>
            <person name="Findley K."/>
            <person name="Foster B."/>
            <person name="Gaskell J."/>
            <person name="Glotzer D."/>
            <person name="Gorecki P."/>
            <person name="Heitman J."/>
            <person name="Hesse C."/>
            <person name="Hori C."/>
            <person name="Igarashi K."/>
            <person name="Jurgens J.A."/>
            <person name="Kallen N."/>
            <person name="Kersten P."/>
            <person name="Kohler A."/>
            <person name="Kuees U."/>
            <person name="Kumar T.K.A."/>
            <person name="Kuo A."/>
            <person name="LaButti K."/>
            <person name="Larrondo L.F."/>
            <person name="Lindquist E."/>
            <person name="Ling A."/>
            <person name="Lombard V."/>
            <person name="Lucas S."/>
            <person name="Lundell T."/>
            <person name="Martin R."/>
            <person name="McLaughlin D.J."/>
            <person name="Morgenstern I."/>
            <person name="Morin E."/>
            <person name="Murat C."/>
            <person name="Nagy L.G."/>
            <person name="Nolan M."/>
            <person name="Ohm R.A."/>
            <person name="Patyshakuliyeva A."/>
            <person name="Rokas A."/>
            <person name="Ruiz-Duenas F.J."/>
            <person name="Sabat G."/>
            <person name="Salamov A."/>
            <person name="Samejima M."/>
            <person name="Schmutz J."/>
            <person name="Slot J.C."/>
            <person name="St John F."/>
            <person name="Stenlid J."/>
            <person name="Sun H."/>
            <person name="Sun S."/>
            <person name="Syed K."/>
            <person name="Tsang A."/>
            <person name="Wiebenga A."/>
            <person name="Young D."/>
            <person name="Pisabarro A."/>
            <person name="Eastwood D.C."/>
            <person name="Martin F."/>
            <person name="Cullen D."/>
            <person name="Grigoriev I.V."/>
            <person name="Hibbett D.S."/>
        </authorList>
    </citation>
    <scope>NUCLEOTIDE SEQUENCE [LARGE SCALE GENOMIC DNA]</scope>
    <source>
        <strain evidence="6 7">ATCC 11539</strain>
    </source>
</reference>
<evidence type="ECO:0000313" key="7">
    <source>
        <dbReference type="Proteomes" id="UP000030669"/>
    </source>
</evidence>
<dbReference type="OMA" id="GNILFWP"/>
<dbReference type="eggNOG" id="KOG1836">
    <property type="taxonomic scope" value="Eukaryota"/>
</dbReference>
<dbReference type="Pfam" id="PF24622">
    <property type="entry name" value="TMP_4"/>
    <property type="match status" value="1"/>
</dbReference>
<dbReference type="HOGENOM" id="CLU_010459_1_0_1"/>
<dbReference type="Pfam" id="PF07989">
    <property type="entry name" value="Cnn_1N"/>
    <property type="match status" value="1"/>
</dbReference>
<dbReference type="PANTHER" id="PTHR18937">
    <property type="entry name" value="STRUCTURAL MAINTENANCE OF CHROMOSOMES SMC FAMILY MEMBER"/>
    <property type="match status" value="1"/>
</dbReference>
<keyword evidence="2" id="KW-0963">Cytoplasm</keyword>
<evidence type="ECO:0000313" key="6">
    <source>
        <dbReference type="EMBL" id="EPQ50687.1"/>
    </source>
</evidence>
<feature type="domain" description="Centrosomin N-terminal motif 1" evidence="5">
    <location>
        <begin position="55"/>
        <end position="128"/>
    </location>
</feature>
<accession>S7PTN2</accession>
<dbReference type="Gene3D" id="1.10.287.1490">
    <property type="match status" value="2"/>
</dbReference>
<evidence type="ECO:0000256" key="1">
    <source>
        <dbReference type="ARBA" id="ARBA00004496"/>
    </source>
</evidence>
<evidence type="ECO:0000256" key="3">
    <source>
        <dbReference type="SAM" id="Coils"/>
    </source>
</evidence>
<evidence type="ECO:0000256" key="4">
    <source>
        <dbReference type="SAM" id="MobiDB-lite"/>
    </source>
</evidence>
<dbReference type="SUPFAM" id="SSF57997">
    <property type="entry name" value="Tropomyosin"/>
    <property type="match status" value="2"/>
</dbReference>
<dbReference type="Proteomes" id="UP000030669">
    <property type="component" value="Unassembled WGS sequence"/>
</dbReference>
<feature type="coiled-coil region" evidence="3">
    <location>
        <begin position="545"/>
        <end position="656"/>
    </location>
</feature>
<dbReference type="KEGG" id="gtr:GLOTRDRAFT_50136"/>
<dbReference type="GO" id="GO:0005815">
    <property type="term" value="C:microtubule organizing center"/>
    <property type="evidence" value="ECO:0007669"/>
    <property type="project" value="InterPro"/>
</dbReference>
<dbReference type="GeneID" id="19306710"/>
<sequence>MVSRRLGEGDGDDGEAGVLDTPDREKKWGDDPETPLPGRSKRTRASGAKGVSNLTLRDQEKHIDQLKKDNFNLQLKVHFLEERLAQLAPDQMETALKQNINLKIEVQQARMELKRSKKLLLEQTKELERLQKDKGRGRERELEEKLEEREREIRELRRRKAIGPDDALLRDLENRNADLEERAAALEYELESAKALLEDNQDELDRMRDIVERRGDTSIDEAGESRRDRMKRRIEELEAENEDLRVVVDDQAERSESRAQIMEERQERELVEEDMNAVRDRLAAITIELQQKEDELDMKNAEIDDLIAEHERDVQVLEQQWRGEVEEARALVEELRDVSSVLRPVIVIAERDAESKELRMHIADFEANNEDMHAKFEAALAHLEREADEKDAEVEAGNREIERLGQQVYNLEDEIEQLRSDSERNAEDWAVERERLEATCAALKDVNELSRHIEDLVDELRRERESREDAQSQITAVQQEHDIEIRRERRALEAKESALESALNDLARTQSLLAQRDADLSAVQTALQTLEAESKKLGESHTTAKFSMQLEVDRLKRDLERVEDELARARKELDNRDGKTRERDGVIDKLHAENRDLAAQLAAQTQARLNLSEKLDGVQAQLKTAESDVATFRSRVAELEQRLSKDQRSLLAAEAQYRDQLTERNTLLLTIYQYMDKILGVDKTPPYTNFSVFHDNLITRLKSLSQIQLDFDKRCKDVEAKYIDKLTDLKRQLDQRWKQIDKFEASLKNIADAKAAWRRQLSAKDGELEALKASSSKLTAQLSKLKRPNDGESMEIRSLRARAANAERRMINAQNQLAAAEERLATASQKTTAADSKWEARVKEYEARIKAAEEKVKRERQGHKERILELESQLESLKRQKELETKRKKQLEEIMEANKVSSPSK</sequence>
<comment type="subcellular location">
    <subcellularLocation>
        <location evidence="1">Cytoplasm</location>
    </subcellularLocation>
</comment>
<feature type="region of interest" description="Disordered" evidence="4">
    <location>
        <begin position="1"/>
        <end position="56"/>
    </location>
</feature>
<proteinExistence type="predicted"/>
<feature type="coiled-coil region" evidence="3">
    <location>
        <begin position="373"/>
        <end position="512"/>
    </location>
</feature>
<dbReference type="GO" id="GO:0005737">
    <property type="term" value="C:cytoplasm"/>
    <property type="evidence" value="ECO:0007669"/>
    <property type="project" value="UniProtKB-SubCell"/>
</dbReference>
<dbReference type="STRING" id="670483.S7PTN2"/>
<dbReference type="RefSeq" id="XP_007870824.1">
    <property type="nucleotide sequence ID" value="XM_007872633.1"/>
</dbReference>
<gene>
    <name evidence="6" type="ORF">GLOTRDRAFT_50136</name>
</gene>
<evidence type="ECO:0000256" key="2">
    <source>
        <dbReference type="ARBA" id="ARBA00022490"/>
    </source>
</evidence>
<organism evidence="6 7">
    <name type="scientific">Gloeophyllum trabeum (strain ATCC 11539 / FP-39264 / Madison 617)</name>
    <name type="common">Brown rot fungus</name>
    <dbReference type="NCBI Taxonomy" id="670483"/>
    <lineage>
        <taxon>Eukaryota</taxon>
        <taxon>Fungi</taxon>
        <taxon>Dikarya</taxon>
        <taxon>Basidiomycota</taxon>
        <taxon>Agaricomycotina</taxon>
        <taxon>Agaricomycetes</taxon>
        <taxon>Gloeophyllales</taxon>
        <taxon>Gloeophyllaceae</taxon>
        <taxon>Gloeophyllum</taxon>
    </lineage>
</organism>
<feature type="compositionally biased region" description="Basic and acidic residues" evidence="4">
    <location>
        <begin position="21"/>
        <end position="30"/>
    </location>
</feature>
<keyword evidence="3" id="KW-0175">Coiled coil</keyword>
<name>S7PTN2_GLOTA</name>
<dbReference type="AlphaFoldDB" id="S7PTN2"/>
<dbReference type="InterPro" id="IPR012943">
    <property type="entry name" value="Cnn_1N"/>
</dbReference>
<dbReference type="OrthoDB" id="10255000at2759"/>
<keyword evidence="7" id="KW-1185">Reference proteome</keyword>
<feature type="coiled-coil region" evidence="3">
    <location>
        <begin position="789"/>
        <end position="900"/>
    </location>
</feature>
<dbReference type="EMBL" id="KB469314">
    <property type="protein sequence ID" value="EPQ50687.1"/>
    <property type="molecule type" value="Genomic_DNA"/>
</dbReference>